<evidence type="ECO:0000259" key="2">
    <source>
        <dbReference type="Pfam" id="PF01471"/>
    </source>
</evidence>
<keyword evidence="1" id="KW-0812">Transmembrane</keyword>
<feature type="domain" description="Transglycosylase SLT" evidence="3">
    <location>
        <begin position="56"/>
        <end position="345"/>
    </location>
</feature>
<evidence type="ECO:0000313" key="4">
    <source>
        <dbReference type="EMBL" id="MBL6762162.1"/>
    </source>
</evidence>
<proteinExistence type="predicted"/>
<evidence type="ECO:0000256" key="1">
    <source>
        <dbReference type="SAM" id="Phobius"/>
    </source>
</evidence>
<dbReference type="InterPro" id="IPR043426">
    <property type="entry name" value="MltB-like"/>
</dbReference>
<dbReference type="InterPro" id="IPR023346">
    <property type="entry name" value="Lysozyme-like_dom_sf"/>
</dbReference>
<dbReference type="GO" id="GO:0009253">
    <property type="term" value="P:peptidoglycan catabolic process"/>
    <property type="evidence" value="ECO:0007669"/>
    <property type="project" value="TreeGrafter"/>
</dbReference>
<organism evidence="4 5">
    <name type="scientific">PS1 clade bacterium</name>
    <dbReference type="NCBI Taxonomy" id="2175152"/>
    <lineage>
        <taxon>Bacteria</taxon>
        <taxon>Pseudomonadati</taxon>
        <taxon>Pseudomonadota</taxon>
        <taxon>Alphaproteobacteria</taxon>
        <taxon>PS1 clade</taxon>
    </lineage>
</organism>
<dbReference type="SUPFAM" id="SSF47090">
    <property type="entry name" value="PGBD-like"/>
    <property type="match status" value="1"/>
</dbReference>
<dbReference type="InterPro" id="IPR031304">
    <property type="entry name" value="SLT_2"/>
</dbReference>
<accession>A0A937L5R5</accession>
<dbReference type="Proteomes" id="UP000785783">
    <property type="component" value="Unassembled WGS sequence"/>
</dbReference>
<dbReference type="AlphaFoldDB" id="A0A937L5R5"/>
<feature type="domain" description="Peptidoglycan binding-like" evidence="2">
    <location>
        <begin position="367"/>
        <end position="419"/>
    </location>
</feature>
<comment type="caution">
    <text evidence="4">The sequence shown here is derived from an EMBL/GenBank/DDBJ whole genome shotgun (WGS) entry which is preliminary data.</text>
</comment>
<keyword evidence="1" id="KW-0472">Membrane</keyword>
<dbReference type="Gene3D" id="1.10.530.10">
    <property type="match status" value="1"/>
</dbReference>
<sequence length="423" mass="46848">MNRRYSNCGQCFANGQADPFGERGRFRGVFVLRAFVICLAFLPLVAVPAAANERAFKAFINEIKQAATKDGVDKKHLDALDSLTPDPEVQRLAARQPEYVKPIWAYLTHMVTDERLRLGRIELEARQTFLEGLEQKYGVPRGILIAIWGVETNYGSNKGSFSVLRSLATLGYEGKRADFGRQQLLYALRILQSGDVALEDFKGSWAGAMGHTQFIPTTYADYAADGTGDGIRDIWTEPRDAIASAAYYLKRMGWQRDLIWGVEVSVPDDFDFAEARIKNAKPVAYWLGKGVKGTQAEIGDLPGEVSLFAPAGLRGPVFLLTKNFRVLLRYNTAPAYALAVGHLSQRFSGAAPFTRDWPNADRPLLPDEIAELQRRLRRAGYDTGDVDGVLGRQTIAAVRDYQKDRGLAADGYATPGLLHVLAR</sequence>
<name>A0A937L5R5_9PROT</name>
<reference evidence="4" key="1">
    <citation type="submission" date="2020-10" db="EMBL/GenBank/DDBJ databases">
        <title>Microbiome of the Black Sea water column analyzed by genome centric metagenomics.</title>
        <authorList>
            <person name="Cabello-Yeves P.J."/>
            <person name="Callieri C."/>
            <person name="Picazo A."/>
            <person name="Mehrshad M."/>
            <person name="Haro-Moreno J.M."/>
            <person name="Roda-Garcia J."/>
            <person name="Dzembekova N."/>
            <person name="Slabakova V."/>
            <person name="Slabakova N."/>
            <person name="Moncheva S."/>
            <person name="Rodriguez-Valera F."/>
        </authorList>
    </citation>
    <scope>NUCLEOTIDE SEQUENCE</scope>
    <source>
        <strain evidence="4">BS307-5m-G5</strain>
    </source>
</reference>
<dbReference type="NCBIfam" id="TIGR02283">
    <property type="entry name" value="MltB_2"/>
    <property type="match status" value="1"/>
</dbReference>
<dbReference type="Pfam" id="PF01471">
    <property type="entry name" value="PG_binding_1"/>
    <property type="match status" value="1"/>
</dbReference>
<protein>
    <submittedName>
        <fullName evidence="4">Lytic murein transglycosylase</fullName>
    </submittedName>
</protein>
<keyword evidence="1" id="KW-1133">Transmembrane helix</keyword>
<dbReference type="EMBL" id="JADHOK010000079">
    <property type="protein sequence ID" value="MBL6762162.1"/>
    <property type="molecule type" value="Genomic_DNA"/>
</dbReference>
<evidence type="ECO:0000313" key="5">
    <source>
        <dbReference type="Proteomes" id="UP000785783"/>
    </source>
</evidence>
<dbReference type="PANTHER" id="PTHR30163:SF8">
    <property type="entry name" value="LYTIC MUREIN TRANSGLYCOSYLASE"/>
    <property type="match status" value="1"/>
</dbReference>
<feature type="transmembrane region" description="Helical" evidence="1">
    <location>
        <begin position="30"/>
        <end position="51"/>
    </location>
</feature>
<dbReference type="Gene3D" id="1.10.101.10">
    <property type="entry name" value="PGBD-like superfamily/PGBD"/>
    <property type="match status" value="1"/>
</dbReference>
<dbReference type="Pfam" id="PF13406">
    <property type="entry name" value="SLT_2"/>
    <property type="match status" value="1"/>
</dbReference>
<dbReference type="Gene3D" id="1.10.8.350">
    <property type="entry name" value="Bacterial muramidase"/>
    <property type="match status" value="1"/>
</dbReference>
<gene>
    <name evidence="4" type="ORF">ISQ19_05645</name>
</gene>
<dbReference type="PANTHER" id="PTHR30163">
    <property type="entry name" value="MEMBRANE-BOUND LYTIC MUREIN TRANSGLYCOSYLASE B"/>
    <property type="match status" value="1"/>
</dbReference>
<dbReference type="InterPro" id="IPR036365">
    <property type="entry name" value="PGBD-like_sf"/>
</dbReference>
<dbReference type="InterPro" id="IPR011970">
    <property type="entry name" value="MltB_2"/>
</dbReference>
<dbReference type="InterPro" id="IPR002477">
    <property type="entry name" value="Peptidoglycan-bd-like"/>
</dbReference>
<dbReference type="InterPro" id="IPR036366">
    <property type="entry name" value="PGBDSf"/>
</dbReference>
<dbReference type="CDD" id="cd13399">
    <property type="entry name" value="Slt35-like"/>
    <property type="match status" value="1"/>
</dbReference>
<dbReference type="SUPFAM" id="SSF53955">
    <property type="entry name" value="Lysozyme-like"/>
    <property type="match status" value="1"/>
</dbReference>
<dbReference type="GO" id="GO:0008933">
    <property type="term" value="F:peptidoglycan lytic transglycosylase activity"/>
    <property type="evidence" value="ECO:0007669"/>
    <property type="project" value="TreeGrafter"/>
</dbReference>
<evidence type="ECO:0000259" key="3">
    <source>
        <dbReference type="Pfam" id="PF13406"/>
    </source>
</evidence>